<feature type="active site" description="Acyl-ester intermediate" evidence="7">
    <location>
        <position position="56"/>
    </location>
</feature>
<sequence>MRWSHAALFGALLLATGLVRAEAPGAFADTARSYIVVRDGQVVWSREPGLQLQPASLTKLLTALVVLDANPDMERWLPVSAPAAQVAPTKLGLRAGEEITAGAAMAAMLVRSANDACLVLVESVSKDRDAFAKRMNERARQLGMSQSRFVDPCGFDAVGQHSTVTDLLKLAQAARRVPMIAHLVALPRAELTTRTGRTKSFANTNQLLGRLEGAAGMKTGYTSQAGQCLIAYARRGESEVWLVMLGGTQRWWQAHGMIDHAFSSSLAH</sequence>
<evidence type="ECO:0000256" key="6">
    <source>
        <dbReference type="ARBA" id="ARBA00023316"/>
    </source>
</evidence>
<dbReference type="GO" id="GO:0009002">
    <property type="term" value="F:serine-type D-Ala-D-Ala carboxypeptidase activity"/>
    <property type="evidence" value="ECO:0007669"/>
    <property type="project" value="UniProtKB-EC"/>
</dbReference>
<dbReference type="InterPro" id="IPR012338">
    <property type="entry name" value="Beta-lactam/transpept-like"/>
</dbReference>
<feature type="domain" description="Peptidase S11 D-alanyl-D-alanine carboxypeptidase A N-terminal" evidence="11">
    <location>
        <begin position="29"/>
        <end position="247"/>
    </location>
</feature>
<evidence type="ECO:0000256" key="5">
    <source>
        <dbReference type="ARBA" id="ARBA00022984"/>
    </source>
</evidence>
<feature type="binding site" evidence="8">
    <location>
        <position position="218"/>
    </location>
    <ligand>
        <name>substrate</name>
    </ligand>
</feature>
<accession>A0A841HVY6</accession>
<keyword evidence="2 10" id="KW-0732">Signal</keyword>
<keyword evidence="13" id="KW-1185">Reference proteome</keyword>
<dbReference type="PANTHER" id="PTHR21581">
    <property type="entry name" value="D-ALANYL-D-ALANINE CARBOXYPEPTIDASE"/>
    <property type="match status" value="1"/>
</dbReference>
<organism evidence="12 13">
    <name type="scientific">Povalibacter uvarum</name>
    <dbReference type="NCBI Taxonomy" id="732238"/>
    <lineage>
        <taxon>Bacteria</taxon>
        <taxon>Pseudomonadati</taxon>
        <taxon>Pseudomonadota</taxon>
        <taxon>Gammaproteobacteria</taxon>
        <taxon>Steroidobacterales</taxon>
        <taxon>Steroidobacteraceae</taxon>
        <taxon>Povalibacter</taxon>
    </lineage>
</organism>
<keyword evidence="4" id="KW-0133">Cell shape</keyword>
<dbReference type="InterPro" id="IPR018044">
    <property type="entry name" value="Peptidase_S11"/>
</dbReference>
<comment type="caution">
    <text evidence="12">The sequence shown here is derived from an EMBL/GenBank/DDBJ whole genome shotgun (WGS) entry which is preliminary data.</text>
</comment>
<evidence type="ECO:0000313" key="12">
    <source>
        <dbReference type="EMBL" id="MBB6096419.1"/>
    </source>
</evidence>
<dbReference type="PRINTS" id="PR00725">
    <property type="entry name" value="DADACBPTASE1"/>
</dbReference>
<dbReference type="Gene3D" id="3.40.710.10">
    <property type="entry name" value="DD-peptidase/beta-lactamase superfamily"/>
    <property type="match status" value="1"/>
</dbReference>
<protein>
    <submittedName>
        <fullName evidence="12">D-alanyl-D-alanine carboxypeptidase (Penicillin-binding protein 5/6)</fullName>
        <ecNumber evidence="12">3.4.16.4</ecNumber>
    </submittedName>
</protein>
<dbReference type="EMBL" id="JACHHZ010000007">
    <property type="protein sequence ID" value="MBB6096419.1"/>
    <property type="molecule type" value="Genomic_DNA"/>
</dbReference>
<evidence type="ECO:0000256" key="7">
    <source>
        <dbReference type="PIRSR" id="PIRSR618044-1"/>
    </source>
</evidence>
<evidence type="ECO:0000256" key="10">
    <source>
        <dbReference type="SAM" id="SignalP"/>
    </source>
</evidence>
<name>A0A841HVY6_9GAMM</name>
<dbReference type="Pfam" id="PF00768">
    <property type="entry name" value="Peptidase_S11"/>
    <property type="match status" value="1"/>
</dbReference>
<feature type="active site" evidence="7">
    <location>
        <position position="112"/>
    </location>
</feature>
<dbReference type="InterPro" id="IPR001967">
    <property type="entry name" value="Peptidase_S11_N"/>
</dbReference>
<evidence type="ECO:0000259" key="11">
    <source>
        <dbReference type="Pfam" id="PF00768"/>
    </source>
</evidence>
<gene>
    <name evidence="12" type="ORF">HNQ60_005341</name>
</gene>
<evidence type="ECO:0000256" key="8">
    <source>
        <dbReference type="PIRSR" id="PIRSR618044-2"/>
    </source>
</evidence>
<keyword evidence="12" id="KW-0645">Protease</keyword>
<evidence type="ECO:0000256" key="2">
    <source>
        <dbReference type="ARBA" id="ARBA00022729"/>
    </source>
</evidence>
<proteinExistence type="inferred from homology"/>
<dbReference type="PANTHER" id="PTHR21581:SF6">
    <property type="entry name" value="TRAFFICKING PROTEIN PARTICLE COMPLEX SUBUNIT 12"/>
    <property type="match status" value="1"/>
</dbReference>
<reference evidence="12 13" key="1">
    <citation type="submission" date="2020-08" db="EMBL/GenBank/DDBJ databases">
        <title>Genomic Encyclopedia of Type Strains, Phase IV (KMG-IV): sequencing the most valuable type-strain genomes for metagenomic binning, comparative biology and taxonomic classification.</title>
        <authorList>
            <person name="Goeker M."/>
        </authorList>
    </citation>
    <scope>NUCLEOTIDE SEQUENCE [LARGE SCALE GENOMIC DNA]</scope>
    <source>
        <strain evidence="12 13">DSM 26723</strain>
    </source>
</reference>
<feature type="active site" description="Proton acceptor" evidence="7">
    <location>
        <position position="59"/>
    </location>
</feature>
<keyword evidence="12" id="KW-0121">Carboxypeptidase</keyword>
<comment type="similarity">
    <text evidence="1 9">Belongs to the peptidase S11 family.</text>
</comment>
<dbReference type="SUPFAM" id="SSF56601">
    <property type="entry name" value="beta-lactamase/transpeptidase-like"/>
    <property type="match status" value="1"/>
</dbReference>
<dbReference type="GO" id="GO:0008360">
    <property type="term" value="P:regulation of cell shape"/>
    <property type="evidence" value="ECO:0007669"/>
    <property type="project" value="UniProtKB-KW"/>
</dbReference>
<dbReference type="Proteomes" id="UP000588068">
    <property type="component" value="Unassembled WGS sequence"/>
</dbReference>
<evidence type="ECO:0000256" key="3">
    <source>
        <dbReference type="ARBA" id="ARBA00022801"/>
    </source>
</evidence>
<evidence type="ECO:0000256" key="4">
    <source>
        <dbReference type="ARBA" id="ARBA00022960"/>
    </source>
</evidence>
<keyword evidence="6" id="KW-0961">Cell wall biogenesis/degradation</keyword>
<evidence type="ECO:0000313" key="13">
    <source>
        <dbReference type="Proteomes" id="UP000588068"/>
    </source>
</evidence>
<feature type="signal peptide" evidence="10">
    <location>
        <begin position="1"/>
        <end position="21"/>
    </location>
</feature>
<keyword evidence="5" id="KW-0573">Peptidoglycan synthesis</keyword>
<dbReference type="GO" id="GO:0006508">
    <property type="term" value="P:proteolysis"/>
    <property type="evidence" value="ECO:0007669"/>
    <property type="project" value="InterPro"/>
</dbReference>
<keyword evidence="3 12" id="KW-0378">Hydrolase</keyword>
<evidence type="ECO:0000256" key="1">
    <source>
        <dbReference type="ARBA" id="ARBA00007164"/>
    </source>
</evidence>
<dbReference type="AlphaFoldDB" id="A0A841HVY6"/>
<dbReference type="RefSeq" id="WP_184335798.1">
    <property type="nucleotide sequence ID" value="NZ_JACHHZ010000007.1"/>
</dbReference>
<feature type="chain" id="PRO_5032879053" evidence="10">
    <location>
        <begin position="22"/>
        <end position="268"/>
    </location>
</feature>
<evidence type="ECO:0000256" key="9">
    <source>
        <dbReference type="RuleBase" id="RU004016"/>
    </source>
</evidence>
<dbReference type="GO" id="GO:0009252">
    <property type="term" value="P:peptidoglycan biosynthetic process"/>
    <property type="evidence" value="ECO:0007669"/>
    <property type="project" value="UniProtKB-KW"/>
</dbReference>
<dbReference type="GO" id="GO:0071555">
    <property type="term" value="P:cell wall organization"/>
    <property type="evidence" value="ECO:0007669"/>
    <property type="project" value="UniProtKB-KW"/>
</dbReference>
<dbReference type="EC" id="3.4.16.4" evidence="12"/>